<proteinExistence type="predicted"/>
<evidence type="ECO:0000313" key="3">
    <source>
        <dbReference type="Proteomes" id="UP000245802"/>
    </source>
</evidence>
<dbReference type="PROSITE" id="PS51257">
    <property type="entry name" value="PROKAR_LIPOPROTEIN"/>
    <property type="match status" value="1"/>
</dbReference>
<dbReference type="OrthoDB" id="285961at2"/>
<dbReference type="Proteomes" id="UP000245802">
    <property type="component" value="Chromosome"/>
</dbReference>
<keyword evidence="3" id="KW-1185">Reference proteome</keyword>
<reference evidence="2 3" key="1">
    <citation type="submission" date="2018-01" db="EMBL/GenBank/DDBJ databases">
        <title>G. obscuriglobus.</title>
        <authorList>
            <person name="Franke J."/>
            <person name="Blomberg W."/>
            <person name="Selmecki A."/>
        </authorList>
    </citation>
    <scope>NUCLEOTIDE SEQUENCE [LARGE SCALE GENOMIC DNA]</scope>
    <source>
        <strain evidence="2 3">DSM 5831</strain>
    </source>
</reference>
<evidence type="ECO:0000256" key="1">
    <source>
        <dbReference type="SAM" id="MobiDB-lite"/>
    </source>
</evidence>
<evidence type="ECO:0000313" key="2">
    <source>
        <dbReference type="EMBL" id="AWM38395.1"/>
    </source>
</evidence>
<protein>
    <submittedName>
        <fullName evidence="2">TIGR03067 domain-containing protein</fullName>
    </submittedName>
</protein>
<dbReference type="InterPro" id="IPR017504">
    <property type="entry name" value="CHP03067_Planctomycetes"/>
</dbReference>
<dbReference type="EMBL" id="CP025958">
    <property type="protein sequence ID" value="AWM38395.1"/>
    <property type="molecule type" value="Genomic_DNA"/>
</dbReference>
<sequence>MSRFGLLLVLTLLVVGCGQKPKSNPPPPPLQDSGADMAPGAMRKGEEKGEGRGHPHRLMAGTWRAVRDHVTVSVEAMPKLDDDDDFFMVAVYVQNRSPNAAVQFTNWKDPGQVTLKDATGKRYPLVPISALVEKSLRETKTESAPEYGAGPVLPDQARMTFLKFDRAVQSAEYLDLDLDGAPVGFQEPILFRIPKEVLGARTPAQEKAVKDELAKVQGKWRLVSIERDGKRPQPPAGVEAFVTVKGDQWTLTVTNEKGRSECTIRMDPATNPGTFDLIRTIKLENGEPFKIVEKGIYKLEGGTLTVCANQGVERYDPTRPRPTSFQSGGGNSVRVLQRVDK</sequence>
<feature type="compositionally biased region" description="Basic and acidic residues" evidence="1">
    <location>
        <begin position="43"/>
        <end position="53"/>
    </location>
</feature>
<gene>
    <name evidence="2" type="ORF">C1280_16285</name>
</gene>
<dbReference type="KEGG" id="gog:C1280_16285"/>
<organism evidence="2 3">
    <name type="scientific">Gemmata obscuriglobus</name>
    <dbReference type="NCBI Taxonomy" id="114"/>
    <lineage>
        <taxon>Bacteria</taxon>
        <taxon>Pseudomonadati</taxon>
        <taxon>Planctomycetota</taxon>
        <taxon>Planctomycetia</taxon>
        <taxon>Gemmatales</taxon>
        <taxon>Gemmataceae</taxon>
        <taxon>Gemmata</taxon>
    </lineage>
</organism>
<accession>A0A2Z3H5J8</accession>
<feature type="region of interest" description="Disordered" evidence="1">
    <location>
        <begin position="313"/>
        <end position="341"/>
    </location>
</feature>
<feature type="region of interest" description="Disordered" evidence="1">
    <location>
        <begin position="19"/>
        <end position="56"/>
    </location>
</feature>
<dbReference type="NCBIfam" id="TIGR03067">
    <property type="entry name" value="Planc_TIGR03067"/>
    <property type="match status" value="1"/>
</dbReference>
<dbReference type="RefSeq" id="WP_081471627.1">
    <property type="nucleotide sequence ID" value="NZ_CP025958.1"/>
</dbReference>
<name>A0A2Z3H5J8_9BACT</name>
<dbReference type="AlphaFoldDB" id="A0A2Z3H5J8"/>